<dbReference type="EMBL" id="JAULSW010000003">
    <property type="protein sequence ID" value="KAK3387368.1"/>
    <property type="molecule type" value="Genomic_DNA"/>
</dbReference>
<proteinExistence type="predicted"/>
<keyword evidence="1" id="KW-0732">Signal</keyword>
<protein>
    <submittedName>
        <fullName evidence="2">Uncharacterized protein</fullName>
    </submittedName>
</protein>
<dbReference type="Proteomes" id="UP001285441">
    <property type="component" value="Unassembled WGS sequence"/>
</dbReference>
<reference evidence="2" key="2">
    <citation type="submission" date="2023-06" db="EMBL/GenBank/DDBJ databases">
        <authorList>
            <consortium name="Lawrence Berkeley National Laboratory"/>
            <person name="Haridas S."/>
            <person name="Hensen N."/>
            <person name="Bonometti L."/>
            <person name="Westerberg I."/>
            <person name="Brannstrom I.O."/>
            <person name="Guillou S."/>
            <person name="Cros-Aarteil S."/>
            <person name="Calhoun S."/>
            <person name="Kuo A."/>
            <person name="Mondo S."/>
            <person name="Pangilinan J."/>
            <person name="Riley R."/>
            <person name="LaButti K."/>
            <person name="Andreopoulos B."/>
            <person name="Lipzen A."/>
            <person name="Chen C."/>
            <person name="Yanf M."/>
            <person name="Daum C."/>
            <person name="Ng V."/>
            <person name="Clum A."/>
            <person name="Steindorff A."/>
            <person name="Ohm R."/>
            <person name="Martin F."/>
            <person name="Silar P."/>
            <person name="Natvig D."/>
            <person name="Lalanne C."/>
            <person name="Gautier V."/>
            <person name="Ament-velasquez S.L."/>
            <person name="Kruys A."/>
            <person name="Hutchinson M.I."/>
            <person name="Powell A.J."/>
            <person name="Barry K."/>
            <person name="Miller A.N."/>
            <person name="Grigoriev I.V."/>
            <person name="Debuchy R."/>
            <person name="Gladieux P."/>
            <person name="Thoren M.H."/>
            <person name="Johannesson H."/>
        </authorList>
    </citation>
    <scope>NUCLEOTIDE SEQUENCE</scope>
    <source>
        <strain evidence="2">CBS 232.78</strain>
    </source>
</reference>
<reference evidence="2" key="1">
    <citation type="journal article" date="2023" name="Mol. Phylogenet. Evol.">
        <title>Genome-scale phylogeny and comparative genomics of the fungal order Sordariales.</title>
        <authorList>
            <person name="Hensen N."/>
            <person name="Bonometti L."/>
            <person name="Westerberg I."/>
            <person name="Brannstrom I.O."/>
            <person name="Guillou S."/>
            <person name="Cros-Aarteil S."/>
            <person name="Calhoun S."/>
            <person name="Haridas S."/>
            <person name="Kuo A."/>
            <person name="Mondo S."/>
            <person name="Pangilinan J."/>
            <person name="Riley R."/>
            <person name="LaButti K."/>
            <person name="Andreopoulos B."/>
            <person name="Lipzen A."/>
            <person name="Chen C."/>
            <person name="Yan M."/>
            <person name="Daum C."/>
            <person name="Ng V."/>
            <person name="Clum A."/>
            <person name="Steindorff A."/>
            <person name="Ohm R.A."/>
            <person name="Martin F."/>
            <person name="Silar P."/>
            <person name="Natvig D.O."/>
            <person name="Lalanne C."/>
            <person name="Gautier V."/>
            <person name="Ament-Velasquez S.L."/>
            <person name="Kruys A."/>
            <person name="Hutchinson M.I."/>
            <person name="Powell A.J."/>
            <person name="Barry K."/>
            <person name="Miller A.N."/>
            <person name="Grigoriev I.V."/>
            <person name="Debuchy R."/>
            <person name="Gladieux P."/>
            <person name="Hiltunen Thoren M."/>
            <person name="Johannesson H."/>
        </authorList>
    </citation>
    <scope>NUCLEOTIDE SEQUENCE</scope>
    <source>
        <strain evidence="2">CBS 232.78</strain>
    </source>
</reference>
<name>A0AAE0U1A9_9PEZI</name>
<organism evidence="2 3">
    <name type="scientific">Podospora didyma</name>
    <dbReference type="NCBI Taxonomy" id="330526"/>
    <lineage>
        <taxon>Eukaryota</taxon>
        <taxon>Fungi</taxon>
        <taxon>Dikarya</taxon>
        <taxon>Ascomycota</taxon>
        <taxon>Pezizomycotina</taxon>
        <taxon>Sordariomycetes</taxon>
        <taxon>Sordariomycetidae</taxon>
        <taxon>Sordariales</taxon>
        <taxon>Podosporaceae</taxon>
        <taxon>Podospora</taxon>
    </lineage>
</organism>
<accession>A0AAE0U1A9</accession>
<gene>
    <name evidence="2" type="ORF">B0H63DRAFT_521424</name>
</gene>
<evidence type="ECO:0000256" key="1">
    <source>
        <dbReference type="SAM" id="SignalP"/>
    </source>
</evidence>
<feature type="signal peptide" evidence="1">
    <location>
        <begin position="1"/>
        <end position="21"/>
    </location>
</feature>
<evidence type="ECO:0000313" key="2">
    <source>
        <dbReference type="EMBL" id="KAK3387368.1"/>
    </source>
</evidence>
<evidence type="ECO:0000313" key="3">
    <source>
        <dbReference type="Proteomes" id="UP001285441"/>
    </source>
</evidence>
<comment type="caution">
    <text evidence="2">The sequence shown here is derived from an EMBL/GenBank/DDBJ whole genome shotgun (WGS) entry which is preliminary data.</text>
</comment>
<feature type="chain" id="PRO_5042289079" evidence="1">
    <location>
        <begin position="22"/>
        <end position="318"/>
    </location>
</feature>
<keyword evidence="3" id="KW-1185">Reference proteome</keyword>
<dbReference type="AlphaFoldDB" id="A0AAE0U1A9"/>
<sequence length="318" mass="32811">MIIANLIVSVLAAILAGPAVALVATPCSGATGSITPSVVQEEIGPPASSLPLHKAVDAIASGIAEEGGQVLGWCCKPGCGLCIEQCSDRNFNCLRYAIFNTCCSTSKPELVSLTEDTVGLSARNPVAQDVAPPAAVSGSPPLDNTTDLVATGNVKEDDNKSTDLITTTDVKASKGLVQLCCRPGCISCSGPCSWWSNGNCRWNIMFNTCCAAELSDGRPNNATDSNARSPAGQDVAPPAAISSPAALDKAADMIATDDVKEDDNDTPDLITTTDFKASNGAVQLCCRPGCVVCSGPCAWSNGNCRWNELSGDGRPNHY</sequence>